<evidence type="ECO:0000313" key="15">
    <source>
        <dbReference type="Proteomes" id="UP000425178"/>
    </source>
</evidence>
<keyword evidence="9 11" id="KW-0472">Membrane</keyword>
<dbReference type="Pfam" id="PF00005">
    <property type="entry name" value="ABC_tran"/>
    <property type="match status" value="1"/>
</dbReference>
<dbReference type="EC" id="3.6.3.-" evidence="14"/>
<dbReference type="Pfam" id="PF00664">
    <property type="entry name" value="ABC_membrane"/>
    <property type="match status" value="1"/>
</dbReference>
<dbReference type="AlphaFoldDB" id="A0A6B8W4V5"/>
<evidence type="ECO:0000256" key="1">
    <source>
        <dbReference type="ARBA" id="ARBA00004429"/>
    </source>
</evidence>
<comment type="similarity">
    <text evidence="10">Belongs to the ABC transporter superfamily. Siderophore-Fe(3+) uptake transporter (SIUT) (TC 3.A.1.21) family.</text>
</comment>
<dbReference type="PROSITE" id="PS50929">
    <property type="entry name" value="ABC_TM1F"/>
    <property type="match status" value="1"/>
</dbReference>
<dbReference type="Gene3D" id="1.20.1560.10">
    <property type="entry name" value="ABC transporter type 1, transmembrane domain"/>
    <property type="match status" value="1"/>
</dbReference>
<dbReference type="GO" id="GO:0005524">
    <property type="term" value="F:ATP binding"/>
    <property type="evidence" value="ECO:0007669"/>
    <property type="project" value="UniProtKB-KW"/>
</dbReference>
<evidence type="ECO:0000256" key="9">
    <source>
        <dbReference type="ARBA" id="ARBA00023136"/>
    </source>
</evidence>
<reference evidence="14 15" key="1">
    <citation type="journal article" date="2021" name="Int. J. Syst. Evol. Microbiol.">
        <title>Classification of three corynebacterial strains isolated from a small paddock in North Rhine-Westphalia: proposal of &lt;i&gt;Corynebacterium kalinowskii&lt;/i&gt; sp. nov., &lt;i&gt;Corynebacterium comes&lt;/i&gt; sp. nov. and &lt;i&gt;Corynebacterium occultum&lt;/i&gt; sp. nov.</title>
        <authorList>
            <person name="Schaffert L."/>
            <person name="Ruwe M."/>
            <person name="Milse J."/>
            <person name="Hanuschka K."/>
            <person name="Ortseifen V."/>
            <person name="Droste J."/>
            <person name="Brandt D."/>
            <person name="Schl L."/>
            <person name="Kutter Y."/>
            <person name="Vinke S."/>
            <person name="Vieh P."/>
            <person name="Jacob L."/>
            <person name="L N.C."/>
            <person name="Schulte-Berndt E."/>
            <person name="Hain C."/>
            <person name="Linder M."/>
            <person name="Schmidt P."/>
            <person name="Wollenschl L."/>
            <person name="Luttermann T."/>
            <person name="Thieme E."/>
            <person name="Hassa J."/>
            <person name="Haak M."/>
            <person name="Wittchen M."/>
            <person name="Mentz A."/>
            <person name="Persicke M."/>
            <person name="Busche T."/>
            <person name="R C."/>
        </authorList>
    </citation>
    <scope>NUCLEOTIDE SEQUENCE [LARGE SCALE GENOMIC DNA]</scope>
    <source>
        <strain evidence="14 15">2019</strain>
    </source>
</reference>
<dbReference type="FunFam" id="3.40.50.300:FF:000221">
    <property type="entry name" value="Multidrug ABC transporter ATP-binding protein"/>
    <property type="match status" value="1"/>
</dbReference>
<feature type="domain" description="ABC transmembrane type-1" evidence="13">
    <location>
        <begin position="11"/>
        <end position="288"/>
    </location>
</feature>
<proteinExistence type="inferred from homology"/>
<dbReference type="GO" id="GO:0016887">
    <property type="term" value="F:ATP hydrolysis activity"/>
    <property type="evidence" value="ECO:0007669"/>
    <property type="project" value="InterPro"/>
</dbReference>
<dbReference type="EMBL" id="CP046453">
    <property type="protein sequence ID" value="QGU04910.1"/>
    <property type="molecule type" value="Genomic_DNA"/>
</dbReference>
<evidence type="ECO:0000256" key="10">
    <source>
        <dbReference type="ARBA" id="ARBA00023455"/>
    </source>
</evidence>
<organism evidence="14 15">
    <name type="scientific">Corynebacterium comes</name>
    <dbReference type="NCBI Taxonomy" id="2675218"/>
    <lineage>
        <taxon>Bacteria</taxon>
        <taxon>Bacillati</taxon>
        <taxon>Actinomycetota</taxon>
        <taxon>Actinomycetes</taxon>
        <taxon>Mycobacteriales</taxon>
        <taxon>Corynebacteriaceae</taxon>
        <taxon>Corynebacterium</taxon>
    </lineage>
</organism>
<dbReference type="PROSITE" id="PS00211">
    <property type="entry name" value="ABC_TRANSPORTER_1"/>
    <property type="match status" value="1"/>
</dbReference>
<feature type="transmembrane region" description="Helical" evidence="11">
    <location>
        <begin position="41"/>
        <end position="62"/>
    </location>
</feature>
<evidence type="ECO:0000256" key="3">
    <source>
        <dbReference type="ARBA" id="ARBA00022475"/>
    </source>
</evidence>
<evidence type="ECO:0000256" key="2">
    <source>
        <dbReference type="ARBA" id="ARBA00022448"/>
    </source>
</evidence>
<dbReference type="InterPro" id="IPR003593">
    <property type="entry name" value="AAA+_ATPase"/>
</dbReference>
<dbReference type="Proteomes" id="UP000425178">
    <property type="component" value="Chromosome"/>
</dbReference>
<evidence type="ECO:0000256" key="11">
    <source>
        <dbReference type="SAM" id="Phobius"/>
    </source>
</evidence>
<dbReference type="CDD" id="cd18551">
    <property type="entry name" value="ABC_6TM_LmrA_like"/>
    <property type="match status" value="1"/>
</dbReference>
<accession>A0A6B8W4V5</accession>
<dbReference type="SMART" id="SM00382">
    <property type="entry name" value="AAA"/>
    <property type="match status" value="1"/>
</dbReference>
<dbReference type="InterPro" id="IPR036640">
    <property type="entry name" value="ABC1_TM_sf"/>
</dbReference>
<evidence type="ECO:0000256" key="6">
    <source>
        <dbReference type="ARBA" id="ARBA00022741"/>
    </source>
</evidence>
<keyword evidence="2" id="KW-0813">Transport</keyword>
<dbReference type="PANTHER" id="PTHR43394">
    <property type="entry name" value="ATP-DEPENDENT PERMEASE MDL1, MITOCHONDRIAL"/>
    <property type="match status" value="1"/>
</dbReference>
<keyword evidence="3" id="KW-1003">Cell membrane</keyword>
<feature type="domain" description="ABC transporter" evidence="12">
    <location>
        <begin position="318"/>
        <end position="561"/>
    </location>
</feature>
<gene>
    <name evidence="14" type="primary">bmrA</name>
    <name evidence="14" type="ORF">CETAM_08280</name>
</gene>
<protein>
    <submittedName>
        <fullName evidence="14">Multidrug resistance ABC transporter ATP-binding/permease protein BmrA</fullName>
        <ecNumber evidence="14">3.6.3.-</ecNumber>
    </submittedName>
</protein>
<evidence type="ECO:0000259" key="12">
    <source>
        <dbReference type="PROSITE" id="PS50893"/>
    </source>
</evidence>
<dbReference type="InterPro" id="IPR027417">
    <property type="entry name" value="P-loop_NTPase"/>
</dbReference>
<dbReference type="SUPFAM" id="SSF90123">
    <property type="entry name" value="ABC transporter transmembrane region"/>
    <property type="match status" value="1"/>
</dbReference>
<keyword evidence="8 11" id="KW-1133">Transmembrane helix</keyword>
<evidence type="ECO:0000256" key="8">
    <source>
        <dbReference type="ARBA" id="ARBA00022989"/>
    </source>
</evidence>
<comment type="subcellular location">
    <subcellularLocation>
        <location evidence="1">Cell inner membrane</location>
        <topology evidence="1">Multi-pass membrane protein</topology>
    </subcellularLocation>
</comment>
<evidence type="ECO:0000256" key="5">
    <source>
        <dbReference type="ARBA" id="ARBA00022692"/>
    </source>
</evidence>
<keyword evidence="4" id="KW-0997">Cell inner membrane</keyword>
<dbReference type="PANTHER" id="PTHR43394:SF1">
    <property type="entry name" value="ATP-BINDING CASSETTE SUB-FAMILY B MEMBER 10, MITOCHONDRIAL"/>
    <property type="match status" value="1"/>
</dbReference>
<keyword evidence="5 11" id="KW-0812">Transmembrane</keyword>
<dbReference type="Gene3D" id="3.40.50.300">
    <property type="entry name" value="P-loop containing nucleotide triphosphate hydrolases"/>
    <property type="match status" value="1"/>
</dbReference>
<dbReference type="GO" id="GO:0015421">
    <property type="term" value="F:ABC-type oligopeptide transporter activity"/>
    <property type="evidence" value="ECO:0007669"/>
    <property type="project" value="TreeGrafter"/>
</dbReference>
<feature type="transmembrane region" description="Helical" evidence="11">
    <location>
        <begin position="121"/>
        <end position="141"/>
    </location>
</feature>
<keyword evidence="7 14" id="KW-0067">ATP-binding</keyword>
<feature type="transmembrane region" description="Helical" evidence="11">
    <location>
        <begin position="265"/>
        <end position="286"/>
    </location>
</feature>
<dbReference type="InterPro" id="IPR039421">
    <property type="entry name" value="Type_1_exporter"/>
</dbReference>
<evidence type="ECO:0000259" key="13">
    <source>
        <dbReference type="PROSITE" id="PS50929"/>
    </source>
</evidence>
<name>A0A6B8W4V5_9CORY</name>
<dbReference type="InterPro" id="IPR003439">
    <property type="entry name" value="ABC_transporter-like_ATP-bd"/>
</dbReference>
<feature type="transmembrane region" description="Helical" evidence="11">
    <location>
        <begin position="225"/>
        <end position="245"/>
    </location>
</feature>
<dbReference type="InterPro" id="IPR011527">
    <property type="entry name" value="ABC1_TM_dom"/>
</dbReference>
<dbReference type="KEGG" id="ccoe:CETAM_08280"/>
<dbReference type="GO" id="GO:0005886">
    <property type="term" value="C:plasma membrane"/>
    <property type="evidence" value="ECO:0007669"/>
    <property type="project" value="UniProtKB-SubCell"/>
</dbReference>
<evidence type="ECO:0000313" key="14">
    <source>
        <dbReference type="EMBL" id="QGU04910.1"/>
    </source>
</evidence>
<dbReference type="PROSITE" id="PS50893">
    <property type="entry name" value="ABC_TRANSPORTER_2"/>
    <property type="match status" value="1"/>
</dbReference>
<keyword evidence="15" id="KW-1185">Reference proteome</keyword>
<keyword evidence="6" id="KW-0547">Nucleotide-binding</keyword>
<keyword evidence="14" id="KW-0378">Hydrolase</keyword>
<evidence type="ECO:0000256" key="4">
    <source>
        <dbReference type="ARBA" id="ARBA00022519"/>
    </source>
</evidence>
<feature type="transmembrane region" description="Helical" evidence="11">
    <location>
        <begin position="147"/>
        <end position="167"/>
    </location>
</feature>
<sequence length="565" mass="59902">MLAHHKGVLTLAIVMSLAGSALSLAQPMVINRIISTIGEGPVAWLVWLLVGLLLVSSVLSALRSYLLTRTAETAVLATRHRLIAQLLRLPVPAYDRHRTGDLVTRLGSDTTLIRSAFTGGLVEAIGGVATMIGAIVLMALVDVLMLGIVLGVVAVTLFAVVSTSTLIQRYTKKAQEAVGDLGAGMDRALVAVRTIRAAGAQDQVEAGLRADADLAWLQGVRIARVAALIFPAAGLAMQGSFLLVLGIGGARVAAGTITVAELVTFVLYLFMVSMPLGSIFAAVTTIRQAMGAIERIGQIMEIEPESTDGRTARDAHSISFDNVSFAYEGRVTESGETPEPHPVLLDVSVDIRAGEKTAIVGPSGSGKSTMLALIERFYDPTEGRILLGDQDMAELTRSSVRKVVGYVEQEAAVLAGTVRENLTLGAPDTSDERCWWALDQVNLRERVAETDGLDTILGDRGLSLSGGQRQRLALARMLLMETPILLLDEPTSAVDSQNEQLILDAVDASAEGRTLVVVAHRLSTVTDADQIIVLDNGRVAATGTHSELLATSPLYQNLASRQLLG</sequence>
<dbReference type="InterPro" id="IPR017871">
    <property type="entry name" value="ABC_transporter-like_CS"/>
</dbReference>
<dbReference type="SUPFAM" id="SSF52540">
    <property type="entry name" value="P-loop containing nucleoside triphosphate hydrolases"/>
    <property type="match status" value="1"/>
</dbReference>
<evidence type="ECO:0000256" key="7">
    <source>
        <dbReference type="ARBA" id="ARBA00022840"/>
    </source>
</evidence>